<comment type="similarity">
    <text evidence="2">Belongs to the REXO4 family.</text>
</comment>
<dbReference type="GO" id="GO:0005634">
    <property type="term" value="C:nucleus"/>
    <property type="evidence" value="ECO:0007669"/>
    <property type="project" value="UniProtKB-SubCell"/>
</dbReference>
<evidence type="ECO:0000313" key="13">
    <source>
        <dbReference type="Proteomes" id="UP000320333"/>
    </source>
</evidence>
<accession>A0A507EPH8</accession>
<keyword evidence="8" id="KW-0539">Nucleus</keyword>
<evidence type="ECO:0000256" key="3">
    <source>
        <dbReference type="ARBA" id="ARBA00016937"/>
    </source>
</evidence>
<dbReference type="InterPro" id="IPR036397">
    <property type="entry name" value="RNaseH_sf"/>
</dbReference>
<feature type="domain" description="Exonuclease" evidence="11">
    <location>
        <begin position="204"/>
        <end position="371"/>
    </location>
</feature>
<name>A0A507EPH8_9FUNG</name>
<reference evidence="12 13" key="1">
    <citation type="journal article" date="2019" name="Sci. Rep.">
        <title>Comparative genomics of chytrid fungi reveal insights into the obligate biotrophic and pathogenic lifestyle of Synchytrium endobioticum.</title>
        <authorList>
            <person name="van de Vossenberg B.T.L.H."/>
            <person name="Warris S."/>
            <person name="Nguyen H.D.T."/>
            <person name="van Gent-Pelzer M.P.E."/>
            <person name="Joly D.L."/>
            <person name="van de Geest H.C."/>
            <person name="Bonants P.J.M."/>
            <person name="Smith D.S."/>
            <person name="Levesque C.A."/>
            <person name="van der Lee T.A.J."/>
        </authorList>
    </citation>
    <scope>NUCLEOTIDE SEQUENCE [LARGE SCALE GENOMIC DNA]</scope>
    <source>
        <strain evidence="12 13">CBS 675.73</strain>
    </source>
</reference>
<dbReference type="CDD" id="cd06144">
    <property type="entry name" value="REX4_like"/>
    <property type="match status" value="1"/>
</dbReference>
<gene>
    <name evidence="12" type="ORF">CcCBS67573_g08179</name>
</gene>
<dbReference type="AlphaFoldDB" id="A0A507EPH8"/>
<keyword evidence="6" id="KW-0378">Hydrolase</keyword>
<comment type="caution">
    <text evidence="12">The sequence shown here is derived from an EMBL/GenBank/DDBJ whole genome shotgun (WGS) entry which is preliminary data.</text>
</comment>
<protein>
    <recommendedName>
        <fullName evidence="3">RNA exonuclease 4</fullName>
    </recommendedName>
</protein>
<keyword evidence="13" id="KW-1185">Reference proteome</keyword>
<dbReference type="STRING" id="246404.A0A507EPH8"/>
<dbReference type="Pfam" id="PF00929">
    <property type="entry name" value="RNase_T"/>
    <property type="match status" value="1"/>
</dbReference>
<dbReference type="SMART" id="SM00479">
    <property type="entry name" value="EXOIII"/>
    <property type="match status" value="1"/>
</dbReference>
<dbReference type="GO" id="GO:0006364">
    <property type="term" value="P:rRNA processing"/>
    <property type="evidence" value="ECO:0007669"/>
    <property type="project" value="UniProtKB-KW"/>
</dbReference>
<dbReference type="PANTHER" id="PTHR12801">
    <property type="entry name" value="RNA EXONUCLEASE REXO1 / RECO3 FAMILY MEMBER-RELATED"/>
    <property type="match status" value="1"/>
</dbReference>
<evidence type="ECO:0000256" key="4">
    <source>
        <dbReference type="ARBA" id="ARBA00022552"/>
    </source>
</evidence>
<keyword evidence="5" id="KW-0540">Nuclease</keyword>
<dbReference type="InterPro" id="IPR037431">
    <property type="entry name" value="REX4_DEDDh_dom"/>
</dbReference>
<organism evidence="12 13">
    <name type="scientific">Chytriomyces confervae</name>
    <dbReference type="NCBI Taxonomy" id="246404"/>
    <lineage>
        <taxon>Eukaryota</taxon>
        <taxon>Fungi</taxon>
        <taxon>Fungi incertae sedis</taxon>
        <taxon>Chytridiomycota</taxon>
        <taxon>Chytridiomycota incertae sedis</taxon>
        <taxon>Chytridiomycetes</taxon>
        <taxon>Chytridiales</taxon>
        <taxon>Chytriomycetaceae</taxon>
        <taxon>Chytriomyces</taxon>
    </lineage>
</organism>
<dbReference type="Gene3D" id="3.30.420.10">
    <property type="entry name" value="Ribonuclease H-like superfamily/Ribonuclease H"/>
    <property type="match status" value="1"/>
</dbReference>
<dbReference type="GO" id="GO:0003676">
    <property type="term" value="F:nucleic acid binding"/>
    <property type="evidence" value="ECO:0007669"/>
    <property type="project" value="InterPro"/>
</dbReference>
<dbReference type="SUPFAM" id="SSF53098">
    <property type="entry name" value="Ribonuclease H-like"/>
    <property type="match status" value="1"/>
</dbReference>
<dbReference type="Proteomes" id="UP000320333">
    <property type="component" value="Unassembled WGS sequence"/>
</dbReference>
<evidence type="ECO:0000256" key="1">
    <source>
        <dbReference type="ARBA" id="ARBA00004123"/>
    </source>
</evidence>
<evidence type="ECO:0000313" key="12">
    <source>
        <dbReference type="EMBL" id="TPX65257.1"/>
    </source>
</evidence>
<feature type="region of interest" description="Disordered" evidence="10">
    <location>
        <begin position="1"/>
        <end position="149"/>
    </location>
</feature>
<feature type="compositionally biased region" description="Low complexity" evidence="10">
    <location>
        <begin position="22"/>
        <end position="59"/>
    </location>
</feature>
<evidence type="ECO:0000256" key="9">
    <source>
        <dbReference type="ARBA" id="ARBA00025599"/>
    </source>
</evidence>
<evidence type="ECO:0000256" key="5">
    <source>
        <dbReference type="ARBA" id="ARBA00022722"/>
    </source>
</evidence>
<dbReference type="FunFam" id="3.30.420.10:FF:000007">
    <property type="entry name" value="Interferon-stimulated exonuclease gene 20"/>
    <property type="match status" value="1"/>
</dbReference>
<feature type="compositionally biased region" description="Basic and acidic residues" evidence="10">
    <location>
        <begin position="69"/>
        <end position="78"/>
    </location>
</feature>
<evidence type="ECO:0000256" key="10">
    <source>
        <dbReference type="SAM" id="MobiDB-lite"/>
    </source>
</evidence>
<feature type="region of interest" description="Disordered" evidence="10">
    <location>
        <begin position="175"/>
        <end position="194"/>
    </location>
</feature>
<keyword evidence="4" id="KW-0698">rRNA processing</keyword>
<keyword evidence="7" id="KW-0269">Exonuclease</keyword>
<evidence type="ECO:0000259" key="11">
    <source>
        <dbReference type="SMART" id="SM00479"/>
    </source>
</evidence>
<dbReference type="GO" id="GO:0008408">
    <property type="term" value="F:3'-5' exonuclease activity"/>
    <property type="evidence" value="ECO:0007669"/>
    <property type="project" value="InterPro"/>
</dbReference>
<dbReference type="PANTHER" id="PTHR12801:SF45">
    <property type="entry name" value="RNA EXONUCLEASE 4"/>
    <property type="match status" value="1"/>
</dbReference>
<evidence type="ECO:0000256" key="6">
    <source>
        <dbReference type="ARBA" id="ARBA00022801"/>
    </source>
</evidence>
<dbReference type="GO" id="GO:0000027">
    <property type="term" value="P:ribosomal large subunit assembly"/>
    <property type="evidence" value="ECO:0007669"/>
    <property type="project" value="TreeGrafter"/>
</dbReference>
<dbReference type="EMBL" id="QEAP01000499">
    <property type="protein sequence ID" value="TPX65257.1"/>
    <property type="molecule type" value="Genomic_DNA"/>
</dbReference>
<dbReference type="InterPro" id="IPR047021">
    <property type="entry name" value="REXO1/3/4-like"/>
</dbReference>
<feature type="compositionally biased region" description="Pro residues" evidence="10">
    <location>
        <begin position="135"/>
        <end position="149"/>
    </location>
</feature>
<dbReference type="OrthoDB" id="8191639at2759"/>
<comment type="function">
    <text evidence="9">Exoribonuclease involved in ribosome biosynthesis. Involved in the processing of ITS1, the internal transcribed spacer localized between the 18S and 5.8S rRNAs.</text>
</comment>
<dbReference type="InterPro" id="IPR013520">
    <property type="entry name" value="Ribonucl_H"/>
</dbReference>
<dbReference type="InterPro" id="IPR012337">
    <property type="entry name" value="RNaseH-like_sf"/>
</dbReference>
<evidence type="ECO:0000256" key="8">
    <source>
        <dbReference type="ARBA" id="ARBA00023242"/>
    </source>
</evidence>
<evidence type="ECO:0000256" key="2">
    <source>
        <dbReference type="ARBA" id="ARBA00010489"/>
    </source>
</evidence>
<comment type="subcellular location">
    <subcellularLocation>
        <location evidence="1">Nucleus</location>
    </subcellularLocation>
</comment>
<evidence type="ECO:0000256" key="7">
    <source>
        <dbReference type="ARBA" id="ARBA00022839"/>
    </source>
</evidence>
<proteinExistence type="inferred from homology"/>
<sequence>MSSNWKKLLPTLVKQGPKRTPKPTTKAAAAAAAPVKTASKSAKLTKATATPKLKPAKPSHSVSTPSLEEAPHESEQHEVRKRSASQSNEDDFLDSILFSSSKRSKKAVAQVETVTEITETESFDSEPEKDSSPIPNSPEPIPAPLPPVPISELAEERKSALSILDQVLNQTDHLTFASEPSSNKKKNHEADVAPSKESLIKAGKYVAMDCEMVGIGQYGAESALARVSIVNFHGHTILDTYVQPREAITDYRTHVSGITPAHLNPRTNPNNLMSFNEAQTRVSNAIHEKIVIGHALKNDFSVLFLDHPRRLLRDTSEFKGFKALANGRKPALRKLAKQILNLDIQGGEHSSVEDAKTNAKPTEPFCCCILKVRILPSVSGRRTAFLKEGWSVTHDAGKSSSSLLILEEFHFKVWGFNAATGFNVPLSSLNGFEDNQE</sequence>